<organism evidence="2 3">
    <name type="scientific">Perkinsus olseni</name>
    <name type="common">Perkinsus atlanticus</name>
    <dbReference type="NCBI Taxonomy" id="32597"/>
    <lineage>
        <taxon>Eukaryota</taxon>
        <taxon>Sar</taxon>
        <taxon>Alveolata</taxon>
        <taxon>Perkinsozoa</taxon>
        <taxon>Perkinsea</taxon>
        <taxon>Perkinsida</taxon>
        <taxon>Perkinsidae</taxon>
        <taxon>Perkinsus</taxon>
    </lineage>
</organism>
<feature type="compositionally biased region" description="Basic and acidic residues" evidence="1">
    <location>
        <begin position="185"/>
        <end position="194"/>
    </location>
</feature>
<dbReference type="AlphaFoldDB" id="A0A7J6S4Q6"/>
<protein>
    <submittedName>
        <fullName evidence="2">Uncharacterized protein</fullName>
    </submittedName>
</protein>
<proteinExistence type="predicted"/>
<dbReference type="EMBL" id="JABANM010017351">
    <property type="protein sequence ID" value="KAF4727908.1"/>
    <property type="molecule type" value="Genomic_DNA"/>
</dbReference>
<feature type="region of interest" description="Disordered" evidence="1">
    <location>
        <begin position="350"/>
        <end position="386"/>
    </location>
</feature>
<dbReference type="Proteomes" id="UP000574390">
    <property type="component" value="Unassembled WGS sequence"/>
</dbReference>
<reference evidence="2 3" key="1">
    <citation type="submission" date="2020-04" db="EMBL/GenBank/DDBJ databases">
        <title>Perkinsus olseni comparative genomics.</title>
        <authorList>
            <person name="Bogema D.R."/>
        </authorList>
    </citation>
    <scope>NUCLEOTIDE SEQUENCE [LARGE SCALE GENOMIC DNA]</scope>
    <source>
        <strain evidence="2">ATCC PRA-205</strain>
    </source>
</reference>
<feature type="region of interest" description="Disordered" evidence="1">
    <location>
        <begin position="115"/>
        <end position="194"/>
    </location>
</feature>
<accession>A0A7J6S4Q6</accession>
<evidence type="ECO:0000256" key="1">
    <source>
        <dbReference type="SAM" id="MobiDB-lite"/>
    </source>
</evidence>
<evidence type="ECO:0000313" key="3">
    <source>
        <dbReference type="Proteomes" id="UP000574390"/>
    </source>
</evidence>
<feature type="compositionally biased region" description="Polar residues" evidence="1">
    <location>
        <begin position="354"/>
        <end position="375"/>
    </location>
</feature>
<evidence type="ECO:0000313" key="2">
    <source>
        <dbReference type="EMBL" id="KAF4727908.1"/>
    </source>
</evidence>
<sequence>MPSFWAVRKSSSPASPQHLRERLCEMPKNSHIYSPSNLRRLVRVPIAPDYDEACDALATHPEEQPEFGNRRKVRTEKVCFGTPTGHKNLRLGFLHSHNEDSDGSTVTSSKLVALRPGTESKPPGRPQSARPSQSSSRRRRGNKFVLPDRHIRSSSLAARPSMPEVRCEKNDIASTEGARLPAGPTREHSDDTDLRSRLKRVEDGVERIRRKLLMSAGDAKSGSTKGGEEPVVRPCRTFKLGKRRLLEEPVQPNRGERCQPLRSEALALGKSPCPPRASSGERLASVTEVSTAIQRCVDRLCSKRLDDYTDLASMPPHSRKAAARLFDVISIDLECLRRQIRQELARLRTCGSAEDQTPRPSCNNRASRQSSTTTAPALPQAVRHRSHGARYLRNRCQRGAAGLLPRKTIVSCYRIASLHSIVWRHPVREEGGAVPADGRREECDFT</sequence>
<gene>
    <name evidence="2" type="ORF">FOZ62_024430</name>
</gene>
<comment type="caution">
    <text evidence="2">The sequence shown here is derived from an EMBL/GenBank/DDBJ whole genome shotgun (WGS) entry which is preliminary data.</text>
</comment>
<name>A0A7J6S4Q6_PEROL</name>
<feature type="compositionally biased region" description="Low complexity" evidence="1">
    <location>
        <begin position="126"/>
        <end position="135"/>
    </location>
</feature>